<organism evidence="2 3">
    <name type="scientific">Tribonema minus</name>
    <dbReference type="NCBI Taxonomy" id="303371"/>
    <lineage>
        <taxon>Eukaryota</taxon>
        <taxon>Sar</taxon>
        <taxon>Stramenopiles</taxon>
        <taxon>Ochrophyta</taxon>
        <taxon>PX clade</taxon>
        <taxon>Xanthophyceae</taxon>
        <taxon>Tribonematales</taxon>
        <taxon>Tribonemataceae</taxon>
        <taxon>Tribonema</taxon>
    </lineage>
</organism>
<sequence length="210" mass="21159">MAASVAPSLGFDFMQGPSTGGPIIQLRRTDNSLSVKGSRHILLAQTPAPDTARLARRNTEQTARPRPPDAAAAAARAHSQSPARKARAQSLPSWDAAPPPPPPPPALSASRNRADSIDIKRTDGAFHSIGARPRSASVSVAGGAAMPISGGSGRLSASATAAGGGGVFGGSFASSYGGSGGGFAAARGGDATPPQQQPANRWFRRMSISS</sequence>
<feature type="compositionally biased region" description="Pro residues" evidence="1">
    <location>
        <begin position="97"/>
        <end position="106"/>
    </location>
</feature>
<feature type="region of interest" description="Disordered" evidence="1">
    <location>
        <begin position="1"/>
        <end position="25"/>
    </location>
</feature>
<evidence type="ECO:0000313" key="2">
    <source>
        <dbReference type="EMBL" id="KAG5191457.1"/>
    </source>
</evidence>
<reference evidence="2" key="1">
    <citation type="submission" date="2021-02" db="EMBL/GenBank/DDBJ databases">
        <title>First Annotated Genome of the Yellow-green Alga Tribonema minus.</title>
        <authorList>
            <person name="Mahan K.M."/>
        </authorList>
    </citation>
    <scope>NUCLEOTIDE SEQUENCE</scope>
    <source>
        <strain evidence="2">UTEX B ZZ1240</strain>
    </source>
</reference>
<gene>
    <name evidence="2" type="ORF">JKP88DRAFT_296156</name>
</gene>
<evidence type="ECO:0000313" key="3">
    <source>
        <dbReference type="Proteomes" id="UP000664859"/>
    </source>
</evidence>
<dbReference type="EMBL" id="JAFCMP010000020">
    <property type="protein sequence ID" value="KAG5191457.1"/>
    <property type="molecule type" value="Genomic_DNA"/>
</dbReference>
<proteinExistence type="predicted"/>
<protein>
    <submittedName>
        <fullName evidence="2">Uncharacterized protein</fullName>
    </submittedName>
</protein>
<accession>A0A836CM47</accession>
<keyword evidence="3" id="KW-1185">Reference proteome</keyword>
<feature type="region of interest" description="Disordered" evidence="1">
    <location>
        <begin position="179"/>
        <end position="210"/>
    </location>
</feature>
<name>A0A836CM47_9STRA</name>
<dbReference type="Proteomes" id="UP000664859">
    <property type="component" value="Unassembled WGS sequence"/>
</dbReference>
<dbReference type="AlphaFoldDB" id="A0A836CM47"/>
<comment type="caution">
    <text evidence="2">The sequence shown here is derived from an EMBL/GenBank/DDBJ whole genome shotgun (WGS) entry which is preliminary data.</text>
</comment>
<evidence type="ECO:0000256" key="1">
    <source>
        <dbReference type="SAM" id="MobiDB-lite"/>
    </source>
</evidence>
<feature type="region of interest" description="Disordered" evidence="1">
    <location>
        <begin position="37"/>
        <end position="111"/>
    </location>
</feature>